<name>A0A0K0FUZ9_STRVS</name>
<dbReference type="WBParaSite" id="SVE_1616300.1">
    <property type="protein sequence ID" value="SVE_1616300.1"/>
    <property type="gene ID" value="SVE_1616300"/>
</dbReference>
<dbReference type="InterPro" id="IPR046342">
    <property type="entry name" value="CBS_dom_sf"/>
</dbReference>
<dbReference type="InterPro" id="IPR000644">
    <property type="entry name" value="CBS_dom"/>
</dbReference>
<evidence type="ECO:0000313" key="9">
    <source>
        <dbReference type="WBParaSite" id="SVE_1616300.1"/>
    </source>
</evidence>
<feature type="compositionally biased region" description="Low complexity" evidence="6">
    <location>
        <begin position="21"/>
        <end position="33"/>
    </location>
</feature>
<feature type="domain" description="CBS" evidence="7">
    <location>
        <begin position="383"/>
        <end position="443"/>
    </location>
</feature>
<keyword evidence="3 5" id="KW-0129">CBS domain</keyword>
<evidence type="ECO:0000256" key="6">
    <source>
        <dbReference type="SAM" id="MobiDB-lite"/>
    </source>
</evidence>
<evidence type="ECO:0000256" key="2">
    <source>
        <dbReference type="ARBA" id="ARBA00022737"/>
    </source>
</evidence>
<dbReference type="AlphaFoldDB" id="A0A0K0FUZ9"/>
<dbReference type="CDD" id="cd04641">
    <property type="entry name" value="CBS_euAMPK_gamma-like_repeat2"/>
    <property type="match status" value="1"/>
</dbReference>
<sequence length="551" mass="61341">MFAGKANSLRHALYKRHKSESSSSGSSTKNSNSLAPAPILEGVEKHDNFVTLRKPSVTKSPRGRVKSSTDTSSNSQDSSFSTINVETSCTCGDFLPPIRQKKSIPAYSQSSLVCPLHENPLHFRSNSASPHIFNSQGFLSGPVSPRNPTNTSVPILIPLRSNSVRSGGSSSLSYSSRNLFIATRLDSSSVYDFEDWNDALESQNQDAVYSLFMKAHKCYDVIPTSSKLVILDIELPVKKAFFALIYNGVRAAPLYDSKKQEFVGMLTITDFISILVKYYNKDATHDGVKELEEQKICEWREQFKEDGNLKKFITIDPQESLYKAVQMLCDEKIHRLPVLNSGTGNVNYILTHKRLIKFLNLYLNDLPKPTFMDKTPKELGIGCWENVISISVDTPLIEALQIFLKQRVSALPLIDKDGKVVDIYAKFDAINLCSDKAYINLDITVSDALSHRNDLFEGVKTFKPSDTLINIVQILVESQVHRLVAVDDEDKILGIVSLSDILKYLILDVPNSSKNKSTAQQKSNTTKNDNSNLDIDENGSSCITIHSTTTH</sequence>
<feature type="region of interest" description="Disordered" evidence="6">
    <location>
        <begin position="1"/>
        <end position="80"/>
    </location>
</feature>
<organism evidence="8 9">
    <name type="scientific">Strongyloides venezuelensis</name>
    <name type="common">Threadworm</name>
    <dbReference type="NCBI Taxonomy" id="75913"/>
    <lineage>
        <taxon>Eukaryota</taxon>
        <taxon>Metazoa</taxon>
        <taxon>Ecdysozoa</taxon>
        <taxon>Nematoda</taxon>
        <taxon>Chromadorea</taxon>
        <taxon>Rhabditida</taxon>
        <taxon>Tylenchina</taxon>
        <taxon>Panagrolaimomorpha</taxon>
        <taxon>Strongyloidoidea</taxon>
        <taxon>Strongyloididae</taxon>
        <taxon>Strongyloides</taxon>
    </lineage>
</organism>
<evidence type="ECO:0000256" key="4">
    <source>
        <dbReference type="ARBA" id="ARBA00025878"/>
    </source>
</evidence>
<dbReference type="GO" id="GO:0031588">
    <property type="term" value="C:nucleotide-activated protein kinase complex"/>
    <property type="evidence" value="ECO:0007669"/>
    <property type="project" value="TreeGrafter"/>
</dbReference>
<feature type="domain" description="CBS" evidence="7">
    <location>
        <begin position="455"/>
        <end position="513"/>
    </location>
</feature>
<evidence type="ECO:0000259" key="7">
    <source>
        <dbReference type="PROSITE" id="PS51371"/>
    </source>
</evidence>
<reference evidence="9" key="2">
    <citation type="submission" date="2015-08" db="UniProtKB">
        <authorList>
            <consortium name="WormBaseParasite"/>
        </authorList>
    </citation>
    <scope>IDENTIFICATION</scope>
</reference>
<proteinExistence type="inferred from homology"/>
<dbReference type="GO" id="GO:0005737">
    <property type="term" value="C:cytoplasm"/>
    <property type="evidence" value="ECO:0007669"/>
    <property type="project" value="TreeGrafter"/>
</dbReference>
<dbReference type="STRING" id="75913.A0A0K0FUZ9"/>
<dbReference type="SUPFAM" id="SSF54631">
    <property type="entry name" value="CBS-domain pair"/>
    <property type="match status" value="2"/>
</dbReference>
<dbReference type="Gene3D" id="3.10.580.10">
    <property type="entry name" value="CBS-domain"/>
    <property type="match status" value="2"/>
</dbReference>
<dbReference type="PROSITE" id="PS51371">
    <property type="entry name" value="CBS"/>
    <property type="match status" value="4"/>
</dbReference>
<dbReference type="Proteomes" id="UP000035680">
    <property type="component" value="Unassembled WGS sequence"/>
</dbReference>
<dbReference type="GO" id="GO:0005634">
    <property type="term" value="C:nucleus"/>
    <property type="evidence" value="ECO:0007669"/>
    <property type="project" value="TreeGrafter"/>
</dbReference>
<protein>
    <submittedName>
        <fullName evidence="9">5'-AMP-activated protein kinase subunit gamma-1</fullName>
    </submittedName>
</protein>
<dbReference type="GO" id="GO:0016208">
    <property type="term" value="F:AMP binding"/>
    <property type="evidence" value="ECO:0007669"/>
    <property type="project" value="TreeGrafter"/>
</dbReference>
<keyword evidence="8" id="KW-1185">Reference proteome</keyword>
<accession>A0A0K0FUZ9</accession>
<dbReference type="SMART" id="SM00116">
    <property type="entry name" value="CBS"/>
    <property type="match status" value="4"/>
</dbReference>
<dbReference type="Pfam" id="PF00571">
    <property type="entry name" value="CBS"/>
    <property type="match status" value="4"/>
</dbReference>
<feature type="region of interest" description="Disordered" evidence="6">
    <location>
        <begin position="513"/>
        <end position="534"/>
    </location>
</feature>
<reference evidence="8" key="1">
    <citation type="submission" date="2014-07" db="EMBL/GenBank/DDBJ databases">
        <authorList>
            <person name="Martin A.A"/>
            <person name="De Silva N."/>
        </authorList>
    </citation>
    <scope>NUCLEOTIDE SEQUENCE</scope>
</reference>
<dbReference type="CDD" id="cd04618">
    <property type="entry name" value="CBS_euAMPK_gamma-like_repeat1"/>
    <property type="match status" value="1"/>
</dbReference>
<feature type="compositionally biased region" description="Polar residues" evidence="6">
    <location>
        <begin position="513"/>
        <end position="533"/>
    </location>
</feature>
<feature type="domain" description="CBS" evidence="7">
    <location>
        <begin position="223"/>
        <end position="283"/>
    </location>
</feature>
<evidence type="ECO:0000256" key="1">
    <source>
        <dbReference type="ARBA" id="ARBA00006750"/>
    </source>
</evidence>
<evidence type="ECO:0000256" key="5">
    <source>
        <dbReference type="PROSITE-ProRule" id="PRU00703"/>
    </source>
</evidence>
<comment type="similarity">
    <text evidence="1">Belongs to the 5'-AMP-activated protein kinase gamma subunit family.</text>
</comment>
<keyword evidence="2" id="KW-0677">Repeat</keyword>
<feature type="compositionally biased region" description="Low complexity" evidence="6">
    <location>
        <begin position="68"/>
        <end position="80"/>
    </location>
</feature>
<dbReference type="PANTHER" id="PTHR13780:SF35">
    <property type="entry name" value="LD22662P"/>
    <property type="match status" value="1"/>
</dbReference>
<dbReference type="InterPro" id="IPR050511">
    <property type="entry name" value="AMPK_gamma/SDS23_families"/>
</dbReference>
<evidence type="ECO:0000313" key="8">
    <source>
        <dbReference type="Proteomes" id="UP000035680"/>
    </source>
</evidence>
<feature type="domain" description="CBS" evidence="7">
    <location>
        <begin position="308"/>
        <end position="366"/>
    </location>
</feature>
<dbReference type="GO" id="GO:0019887">
    <property type="term" value="F:protein kinase regulator activity"/>
    <property type="evidence" value="ECO:0007669"/>
    <property type="project" value="TreeGrafter"/>
</dbReference>
<dbReference type="GO" id="GO:0019901">
    <property type="term" value="F:protein kinase binding"/>
    <property type="evidence" value="ECO:0007669"/>
    <property type="project" value="TreeGrafter"/>
</dbReference>
<comment type="subunit">
    <text evidence="4">AMPK is a heterotrimer of an alpha catalytic subunit (PRKAA1 or PRKAA2), a beta (PRKAB1 or PRKAB2) and a gamma non-catalytic subunits (PRKAG1, PRKAG2 or PRKAG3). Interacts with FNIP1 and FNIP2.</text>
</comment>
<evidence type="ECO:0000256" key="3">
    <source>
        <dbReference type="ARBA" id="ARBA00023122"/>
    </source>
</evidence>
<dbReference type="PANTHER" id="PTHR13780">
    <property type="entry name" value="AMP-ACTIVATED PROTEIN KINASE, GAMMA REGULATORY SUBUNIT"/>
    <property type="match status" value="1"/>
</dbReference>